<dbReference type="GO" id="GO:0003924">
    <property type="term" value="F:GTPase activity"/>
    <property type="evidence" value="ECO:0007669"/>
    <property type="project" value="InterPro"/>
</dbReference>
<name>A0A2I0BVY6_PLAFO</name>
<dbReference type="SMART" id="SM00175">
    <property type="entry name" value="RAB"/>
    <property type="match status" value="1"/>
</dbReference>
<reference evidence="2 5" key="2">
    <citation type="submission" date="2018-05" db="EMBL/GenBank/DDBJ databases">
        <title>Genome assembly of Plasmodium falciparum NF54 DiCre.</title>
        <authorList>
            <person name="Baumgarten S."/>
            <person name="Treeck M."/>
            <person name="Scherf A."/>
        </authorList>
    </citation>
    <scope>NUCLEOTIDE SEQUENCE [LARGE SCALE GENOMIC DNA]</scope>
    <source>
        <strain evidence="2">NF54</strain>
    </source>
</reference>
<dbReference type="Pfam" id="PF00071">
    <property type="entry name" value="Ras"/>
    <property type="match status" value="1"/>
</dbReference>
<dbReference type="PANTHER" id="PTHR47979">
    <property type="entry name" value="DRAB11-RELATED"/>
    <property type="match status" value="1"/>
</dbReference>
<dbReference type="EMBL" id="NYMT01000007">
    <property type="protein sequence ID" value="PKC47089.1"/>
    <property type="molecule type" value="Genomic_DNA"/>
</dbReference>
<dbReference type="PROSITE" id="PS51421">
    <property type="entry name" value="RAS"/>
    <property type="match status" value="1"/>
</dbReference>
<sequence length="229" mass="25931">MSNEEYDHLYKIILVGDATVGKTHLLSRYIRGSLPSVAKATIGVEFATRTIPLAVGGTVKAQIWDTAGQERYRSITSAHYRRSAGAILVYDITKKKTFLSISKWLEEIRQNADKDIVIMLVGNKVDLTEEDETKRKVTYEQGANFARENNLFFAEASAVSKLNVKHIFENLLQEIYNNRLKNNNRSFSNRSVATCESAIQLTKARSVIKLNEVYDNQSEDNNMNKVKCC</sequence>
<dbReference type="PRINTS" id="PR00449">
    <property type="entry name" value="RASTRNSFRMNG"/>
</dbReference>
<dbReference type="InterPro" id="IPR001806">
    <property type="entry name" value="Small_GTPase"/>
</dbReference>
<dbReference type="SUPFAM" id="SSF52540">
    <property type="entry name" value="P-loop containing nucleoside triphosphate hydrolases"/>
    <property type="match status" value="1"/>
</dbReference>
<evidence type="ECO:0000313" key="4">
    <source>
        <dbReference type="Proteomes" id="UP000232684"/>
    </source>
</evidence>
<gene>
    <name evidence="3" type="ORF">CK202_2718</name>
    <name evidence="2" type="ORF">CYL21_5312</name>
</gene>
<dbReference type="SMART" id="SM00174">
    <property type="entry name" value="RHO"/>
    <property type="match status" value="1"/>
</dbReference>
<dbReference type="InterPro" id="IPR005225">
    <property type="entry name" value="Small_GTP-bd"/>
</dbReference>
<evidence type="ECO:0000313" key="5">
    <source>
        <dbReference type="Proteomes" id="UP000754359"/>
    </source>
</evidence>
<protein>
    <submittedName>
        <fullName evidence="3">Ras-related protein Rab-11B</fullName>
    </submittedName>
</protein>
<dbReference type="PROSITE" id="PS51420">
    <property type="entry name" value="RHO"/>
    <property type="match status" value="1"/>
</dbReference>
<evidence type="ECO:0000313" key="3">
    <source>
        <dbReference type="EMBL" id="PKC47089.1"/>
    </source>
</evidence>
<organism evidence="3 4">
    <name type="scientific">Plasmodium falciparum (isolate NF54)</name>
    <dbReference type="NCBI Taxonomy" id="5843"/>
    <lineage>
        <taxon>Eukaryota</taxon>
        <taxon>Sar</taxon>
        <taxon>Alveolata</taxon>
        <taxon>Apicomplexa</taxon>
        <taxon>Aconoidasida</taxon>
        <taxon>Haemosporida</taxon>
        <taxon>Plasmodiidae</taxon>
        <taxon>Plasmodium</taxon>
        <taxon>Plasmodium (Laverania)</taxon>
    </lineage>
</organism>
<accession>A0A2I0BVY6</accession>
<dbReference type="InterPro" id="IPR050209">
    <property type="entry name" value="Rab_GTPases_membrane_traffic"/>
</dbReference>
<dbReference type="GO" id="GO:0005525">
    <property type="term" value="F:GTP binding"/>
    <property type="evidence" value="ECO:0007669"/>
    <property type="project" value="InterPro"/>
</dbReference>
<dbReference type="NCBIfam" id="TIGR00231">
    <property type="entry name" value="small_GTP"/>
    <property type="match status" value="1"/>
</dbReference>
<comment type="caution">
    <text evidence="3">The sequence shown here is derived from an EMBL/GenBank/DDBJ whole genome shotgun (WGS) entry which is preliminary data.</text>
</comment>
<dbReference type="AlphaFoldDB" id="A0A2I0BVY6"/>
<dbReference type="SMART" id="SM00173">
    <property type="entry name" value="RAS"/>
    <property type="match status" value="1"/>
</dbReference>
<reference evidence="3 4" key="1">
    <citation type="submission" date="2017-11" db="EMBL/GenBank/DDBJ databases">
        <title>Plasmodium falciparum NF54 genome assembly.</title>
        <authorList>
            <person name="Bryant J.M."/>
            <person name="Baumgarten S."/>
            <person name="Scheidig-Benatar C."/>
            <person name="Scherf A."/>
        </authorList>
    </citation>
    <scope>NUCLEOTIDE SEQUENCE [LARGE SCALE GENOMIC DNA]</scope>
    <source>
        <strain evidence="3">NF54</strain>
    </source>
</reference>
<dbReference type="SMART" id="SM00176">
    <property type="entry name" value="RAN"/>
    <property type="match status" value="1"/>
</dbReference>
<proteinExistence type="inferred from homology"/>
<evidence type="ECO:0000256" key="1">
    <source>
        <dbReference type="ARBA" id="ARBA00006270"/>
    </source>
</evidence>
<dbReference type="Gene3D" id="3.40.50.300">
    <property type="entry name" value="P-loop containing nucleotide triphosphate hydrolases"/>
    <property type="match status" value="1"/>
</dbReference>
<comment type="similarity">
    <text evidence="1">Belongs to the small GTPase superfamily. Rab family.</text>
</comment>
<dbReference type="Proteomes" id="UP000232684">
    <property type="component" value="Unassembled WGS sequence"/>
</dbReference>
<dbReference type="VEuPathDB" id="PlasmoDB:PfNF54_130045500"/>
<dbReference type="SMR" id="A0A2I0BVY6"/>
<dbReference type="InterPro" id="IPR027417">
    <property type="entry name" value="P-loop_NTPase"/>
</dbReference>
<evidence type="ECO:0000313" key="2">
    <source>
        <dbReference type="EMBL" id="KAF4326355.1"/>
    </source>
</evidence>
<dbReference type="EMBL" id="QFXU01000024">
    <property type="protein sequence ID" value="KAF4326355.1"/>
    <property type="molecule type" value="Genomic_DNA"/>
</dbReference>
<dbReference type="Proteomes" id="UP000754359">
    <property type="component" value="Unassembled WGS sequence"/>
</dbReference>
<dbReference type="PROSITE" id="PS51419">
    <property type="entry name" value="RAB"/>
    <property type="match status" value="1"/>
</dbReference>
<dbReference type="FunFam" id="3.40.50.300:FF:001689">
    <property type="entry name" value="Ras-related protein Rab-11B"/>
    <property type="match status" value="1"/>
</dbReference>